<dbReference type="Gene3D" id="3.40.50.11820">
    <property type="match status" value="1"/>
</dbReference>
<keyword evidence="5" id="KW-0777">Teichoic acid biosynthesis</keyword>
<comment type="subcellular location">
    <subcellularLocation>
        <location evidence="1">Cell membrane</location>
        <topology evidence="1">Peripheral membrane protein</topology>
    </subcellularLocation>
</comment>
<dbReference type="EMBL" id="DVOS01000028">
    <property type="protein sequence ID" value="HIV22798.1"/>
    <property type="molecule type" value="Genomic_DNA"/>
</dbReference>
<evidence type="ECO:0000256" key="5">
    <source>
        <dbReference type="ARBA" id="ARBA00022944"/>
    </source>
</evidence>
<evidence type="ECO:0000313" key="7">
    <source>
        <dbReference type="EMBL" id="HIV22798.1"/>
    </source>
</evidence>
<gene>
    <name evidence="7" type="ORF">IAC80_02540</name>
</gene>
<dbReference type="Proteomes" id="UP000886889">
    <property type="component" value="Unassembled WGS sequence"/>
</dbReference>
<reference evidence="7" key="1">
    <citation type="submission" date="2020-10" db="EMBL/GenBank/DDBJ databases">
        <authorList>
            <person name="Gilroy R."/>
        </authorList>
    </citation>
    <scope>NUCLEOTIDE SEQUENCE</scope>
    <source>
        <strain evidence="7">ChiBcec6-7307</strain>
    </source>
</reference>
<reference evidence="7" key="2">
    <citation type="journal article" date="2021" name="PeerJ">
        <title>Extensive microbial diversity within the chicken gut microbiome revealed by metagenomics and culture.</title>
        <authorList>
            <person name="Gilroy R."/>
            <person name="Ravi A."/>
            <person name="Getino M."/>
            <person name="Pursley I."/>
            <person name="Horton D.L."/>
            <person name="Alikhan N.F."/>
            <person name="Baker D."/>
            <person name="Gharbi K."/>
            <person name="Hall N."/>
            <person name="Watson M."/>
            <person name="Adriaenssens E.M."/>
            <person name="Foster-Nyarko E."/>
            <person name="Jarju S."/>
            <person name="Secka A."/>
            <person name="Antonio M."/>
            <person name="Oren A."/>
            <person name="Chaudhuri R.R."/>
            <person name="La Ragione R."/>
            <person name="Hildebrand F."/>
            <person name="Pallen M.J."/>
        </authorList>
    </citation>
    <scope>NUCLEOTIDE SEQUENCE</scope>
    <source>
        <strain evidence="7">ChiBcec6-7307</strain>
    </source>
</reference>
<keyword evidence="3" id="KW-1003">Cell membrane</keyword>
<dbReference type="GO" id="GO:0047355">
    <property type="term" value="F:CDP-glycerol glycerophosphotransferase activity"/>
    <property type="evidence" value="ECO:0007669"/>
    <property type="project" value="InterPro"/>
</dbReference>
<evidence type="ECO:0000313" key="8">
    <source>
        <dbReference type="Proteomes" id="UP000886889"/>
    </source>
</evidence>
<evidence type="ECO:0000256" key="2">
    <source>
        <dbReference type="ARBA" id="ARBA00010488"/>
    </source>
</evidence>
<dbReference type="InterPro" id="IPR007554">
    <property type="entry name" value="Glycerophosphate_synth"/>
</dbReference>
<dbReference type="PANTHER" id="PTHR37316">
    <property type="entry name" value="TEICHOIC ACID GLYCEROL-PHOSPHATE PRIMASE"/>
    <property type="match status" value="1"/>
</dbReference>
<dbReference type="GO" id="GO:0005886">
    <property type="term" value="C:plasma membrane"/>
    <property type="evidence" value="ECO:0007669"/>
    <property type="project" value="UniProtKB-SubCell"/>
</dbReference>
<dbReference type="AlphaFoldDB" id="A0A9D1T8C9"/>
<comment type="caution">
    <text evidence="7">The sequence shown here is derived from an EMBL/GenBank/DDBJ whole genome shotgun (WGS) entry which is preliminary data.</text>
</comment>
<organism evidence="7 8">
    <name type="scientific">Candidatus Merdiplasma excrementigallinarum</name>
    <dbReference type="NCBI Taxonomy" id="2840864"/>
    <lineage>
        <taxon>Bacteria</taxon>
        <taxon>Bacillati</taxon>
        <taxon>Bacillota</taxon>
        <taxon>Clostridia</taxon>
        <taxon>Lachnospirales</taxon>
        <taxon>Lachnospiraceae</taxon>
        <taxon>Lachnospiraceae incertae sedis</taxon>
        <taxon>Candidatus Merdiplasma</taxon>
    </lineage>
</organism>
<keyword evidence="6" id="KW-0472">Membrane</keyword>
<evidence type="ECO:0000256" key="6">
    <source>
        <dbReference type="ARBA" id="ARBA00023136"/>
    </source>
</evidence>
<dbReference type="InterPro" id="IPR051612">
    <property type="entry name" value="Teichoic_Acid_Biosynth"/>
</dbReference>
<dbReference type="InterPro" id="IPR043149">
    <property type="entry name" value="TagF_N"/>
</dbReference>
<accession>A0A9D1T8C9</accession>
<name>A0A9D1T8C9_9FIRM</name>
<evidence type="ECO:0000256" key="4">
    <source>
        <dbReference type="ARBA" id="ARBA00022679"/>
    </source>
</evidence>
<dbReference type="Pfam" id="PF04464">
    <property type="entry name" value="Glyphos_transf"/>
    <property type="match status" value="1"/>
</dbReference>
<proteinExistence type="inferred from homology"/>
<comment type="similarity">
    <text evidence="2">Belongs to the CDP-glycerol glycerophosphotransferase family.</text>
</comment>
<evidence type="ECO:0000256" key="3">
    <source>
        <dbReference type="ARBA" id="ARBA00022475"/>
    </source>
</evidence>
<protein>
    <submittedName>
        <fullName evidence="7">CDP-glycerol glycerophosphotransferase family protein</fullName>
    </submittedName>
</protein>
<evidence type="ECO:0000256" key="1">
    <source>
        <dbReference type="ARBA" id="ARBA00004202"/>
    </source>
</evidence>
<dbReference type="Gene3D" id="3.40.50.12580">
    <property type="match status" value="1"/>
</dbReference>
<dbReference type="SUPFAM" id="SSF53756">
    <property type="entry name" value="UDP-Glycosyltransferase/glycogen phosphorylase"/>
    <property type="match status" value="1"/>
</dbReference>
<sequence>MGIFLRAARRAARNLYKTWTLKWLYPARYRRCIRRQPLQKKKAVFLEVRESELSDNFRLLWQELERQGDWELTLCCVREGMEKRKKVRRLCLQAIPVLADAAVVFISDSSYFFSSLPLRPQTKVIQTWHACGAFKKFGYSVTDKKFGADRKDLERFPLHRNFSIVTVSSPEVVWAYAEAFHMEREREKILPVGISRTDLFYRQEFLDGARRKLYEQVPEAKGKKVLLYAPTFRGRVADAVSPQVLDFSALRQALAPEYVLLCKHHPFVKQRPKVPENCRDFARDVTEFLSIEELLAVSDVCISDYSSLVFEYSLFERPMIFLAHDLEEYFDWRGFYYPYREMAPGPVVSDTAEVIRCIQGLPESFEKKRVSDFRRKFMSACDGHATERIIQLLK</sequence>
<keyword evidence="4" id="KW-0808">Transferase</keyword>
<dbReference type="InterPro" id="IPR043148">
    <property type="entry name" value="TagF_C"/>
</dbReference>
<dbReference type="GO" id="GO:0019350">
    <property type="term" value="P:teichoic acid biosynthetic process"/>
    <property type="evidence" value="ECO:0007669"/>
    <property type="project" value="UniProtKB-KW"/>
</dbReference>
<dbReference type="PANTHER" id="PTHR37316:SF2">
    <property type="entry name" value="TEICHOIC ACID RIBITOL-PHOSPHATE POLYMERASE TARK"/>
    <property type="match status" value="1"/>
</dbReference>